<protein>
    <submittedName>
        <fullName evidence="3">Helix-turn-helix domain-containing protein</fullName>
    </submittedName>
</protein>
<dbReference type="SMART" id="SM00530">
    <property type="entry name" value="HTH_XRE"/>
    <property type="match status" value="1"/>
</dbReference>
<dbReference type="EMBL" id="VDGT01000012">
    <property type="protein sequence ID" value="TNM28728.1"/>
    <property type="molecule type" value="Genomic_DNA"/>
</dbReference>
<feature type="compositionally biased region" description="Polar residues" evidence="1">
    <location>
        <begin position="1"/>
        <end position="10"/>
    </location>
</feature>
<dbReference type="OrthoDB" id="4081351at2"/>
<feature type="domain" description="HTH cro/C1-type" evidence="2">
    <location>
        <begin position="37"/>
        <end position="90"/>
    </location>
</feature>
<reference evidence="3 4" key="1">
    <citation type="submission" date="2019-06" db="EMBL/GenBank/DDBJ databases">
        <title>Draft genome of Streptomyces sedi sp. JCM16909.</title>
        <authorList>
            <person name="Klykleung N."/>
            <person name="Tanasupawat S."/>
            <person name="Kudo T."/>
            <person name="Yuki M."/>
            <person name="Ohkuma M."/>
        </authorList>
    </citation>
    <scope>NUCLEOTIDE SEQUENCE [LARGE SCALE GENOMIC DNA]</scope>
    <source>
        <strain evidence="3 4">JCM 16909</strain>
    </source>
</reference>
<evidence type="ECO:0000313" key="3">
    <source>
        <dbReference type="EMBL" id="TNM28728.1"/>
    </source>
</evidence>
<dbReference type="Gene3D" id="1.10.260.40">
    <property type="entry name" value="lambda repressor-like DNA-binding domains"/>
    <property type="match status" value="1"/>
</dbReference>
<dbReference type="GO" id="GO:0003677">
    <property type="term" value="F:DNA binding"/>
    <property type="evidence" value="ECO:0007669"/>
    <property type="project" value="InterPro"/>
</dbReference>
<dbReference type="InterPro" id="IPR043917">
    <property type="entry name" value="DUF5753"/>
</dbReference>
<proteinExistence type="predicted"/>
<accession>A0A5C4UYW5</accession>
<organism evidence="3 4">
    <name type="scientific">Streptomyces sedi</name>
    <dbReference type="NCBI Taxonomy" id="555059"/>
    <lineage>
        <taxon>Bacteria</taxon>
        <taxon>Bacillati</taxon>
        <taxon>Actinomycetota</taxon>
        <taxon>Actinomycetes</taxon>
        <taxon>Kitasatosporales</taxon>
        <taxon>Streptomycetaceae</taxon>
        <taxon>Streptomyces</taxon>
    </lineage>
</organism>
<dbReference type="CDD" id="cd00093">
    <property type="entry name" value="HTH_XRE"/>
    <property type="match status" value="1"/>
</dbReference>
<evidence type="ECO:0000256" key="1">
    <source>
        <dbReference type="SAM" id="MobiDB-lite"/>
    </source>
</evidence>
<dbReference type="InterPro" id="IPR001387">
    <property type="entry name" value="Cro/C1-type_HTH"/>
</dbReference>
<keyword evidence="4" id="KW-1185">Reference proteome</keyword>
<dbReference type="RefSeq" id="WP_139646146.1">
    <property type="nucleotide sequence ID" value="NZ_BAAAZS010000099.1"/>
</dbReference>
<evidence type="ECO:0000313" key="4">
    <source>
        <dbReference type="Proteomes" id="UP000311713"/>
    </source>
</evidence>
<feature type="region of interest" description="Disordered" evidence="1">
    <location>
        <begin position="1"/>
        <end position="27"/>
    </location>
</feature>
<dbReference type="PROSITE" id="PS50943">
    <property type="entry name" value="HTH_CROC1"/>
    <property type="match status" value="1"/>
</dbReference>
<name>A0A5C4UYW5_9ACTN</name>
<dbReference type="Pfam" id="PF13560">
    <property type="entry name" value="HTH_31"/>
    <property type="match status" value="1"/>
</dbReference>
<sequence length="318" mass="35890">MSVSGPSSRLSVAASGDPRATRWGSPEAAQRVLGESLRQLRHDAGLTLREVAEPLRGSEAKVSRLERGAGSPKERDIEDLIVFFRVPDEKAREIRALLRQARESPWWSQFSDVTPNYLRRLIGLEGSAAGIHTYENHVVPGLLQTEEYARAVIRAALPQAGIKTVERKVRLRVSRQEVLQSAQPPMVRALLDEAILRRPVGDYGVMWRQLTHLREVARRPSVRLRVVEFEQGTGRVPHYPITRLHFGDGGPSELVYVEHLESATYVTRPSELERYRALLEEVGEAASGWERTEELLTGAIEEYRRKDPGDRRARATAR</sequence>
<gene>
    <name evidence="3" type="ORF">FH715_16945</name>
</gene>
<evidence type="ECO:0000259" key="2">
    <source>
        <dbReference type="PROSITE" id="PS50943"/>
    </source>
</evidence>
<comment type="caution">
    <text evidence="3">The sequence shown here is derived from an EMBL/GenBank/DDBJ whole genome shotgun (WGS) entry which is preliminary data.</text>
</comment>
<dbReference type="SUPFAM" id="SSF47413">
    <property type="entry name" value="lambda repressor-like DNA-binding domains"/>
    <property type="match status" value="1"/>
</dbReference>
<dbReference type="Proteomes" id="UP000311713">
    <property type="component" value="Unassembled WGS sequence"/>
</dbReference>
<dbReference type="InterPro" id="IPR010982">
    <property type="entry name" value="Lambda_DNA-bd_dom_sf"/>
</dbReference>
<dbReference type="AlphaFoldDB" id="A0A5C4UYW5"/>
<dbReference type="Pfam" id="PF19054">
    <property type="entry name" value="DUF5753"/>
    <property type="match status" value="1"/>
</dbReference>